<keyword evidence="5 11" id="KW-0547">Nucleotide-binding</keyword>
<comment type="caution">
    <text evidence="13">The sequence shown here is derived from an EMBL/GenBank/DDBJ whole genome shotgun (WGS) entry which is preliminary data.</text>
</comment>
<dbReference type="InterPro" id="IPR059000">
    <property type="entry name" value="ATPase_P-type_domA"/>
</dbReference>
<evidence type="ECO:0000256" key="1">
    <source>
        <dbReference type="ARBA" id="ARBA00004651"/>
    </source>
</evidence>
<accession>A0ABT4UBV9</accession>
<dbReference type="InterPro" id="IPR008250">
    <property type="entry name" value="ATPase_P-typ_transduc_dom_A_sf"/>
</dbReference>
<dbReference type="InterPro" id="IPR018303">
    <property type="entry name" value="ATPase_P-typ_P_site"/>
</dbReference>
<evidence type="ECO:0000256" key="8">
    <source>
        <dbReference type="ARBA" id="ARBA00022967"/>
    </source>
</evidence>
<dbReference type="InterPro" id="IPR044492">
    <property type="entry name" value="P_typ_ATPase_HD_dom"/>
</dbReference>
<evidence type="ECO:0000256" key="5">
    <source>
        <dbReference type="ARBA" id="ARBA00022741"/>
    </source>
</evidence>
<evidence type="ECO:0000256" key="9">
    <source>
        <dbReference type="ARBA" id="ARBA00022989"/>
    </source>
</evidence>
<dbReference type="SUPFAM" id="SSF56784">
    <property type="entry name" value="HAD-like"/>
    <property type="match status" value="1"/>
</dbReference>
<feature type="transmembrane region" description="Helical" evidence="11">
    <location>
        <begin position="285"/>
        <end position="304"/>
    </location>
</feature>
<dbReference type="Pfam" id="PF00122">
    <property type="entry name" value="E1-E2_ATPase"/>
    <property type="match status" value="1"/>
</dbReference>
<keyword evidence="8" id="KW-1278">Translocase</keyword>
<dbReference type="InterPro" id="IPR027256">
    <property type="entry name" value="P-typ_ATPase_IB"/>
</dbReference>
<dbReference type="SFLD" id="SFLDG00002">
    <property type="entry name" value="C1.7:_P-type_atpase_like"/>
    <property type="match status" value="1"/>
</dbReference>
<dbReference type="SFLD" id="SFLDS00003">
    <property type="entry name" value="Haloacid_Dehalogenase"/>
    <property type="match status" value="1"/>
</dbReference>
<dbReference type="InterPro" id="IPR023214">
    <property type="entry name" value="HAD_sf"/>
</dbReference>
<dbReference type="EMBL" id="JAQFWQ010000096">
    <property type="protein sequence ID" value="MDA2813934.1"/>
    <property type="molecule type" value="Genomic_DNA"/>
</dbReference>
<keyword evidence="4 11" id="KW-0479">Metal-binding</keyword>
<dbReference type="Gene3D" id="3.40.1110.10">
    <property type="entry name" value="Calcium-transporting ATPase, cytoplasmic domain N"/>
    <property type="match status" value="1"/>
</dbReference>
<evidence type="ECO:0000256" key="6">
    <source>
        <dbReference type="ARBA" id="ARBA00022840"/>
    </source>
</evidence>
<feature type="domain" description="P-type ATPase A" evidence="12">
    <location>
        <begin position="140"/>
        <end position="241"/>
    </location>
</feature>
<dbReference type="SUPFAM" id="SSF81653">
    <property type="entry name" value="Calcium ATPase, transduction domain A"/>
    <property type="match status" value="1"/>
</dbReference>
<comment type="similarity">
    <text evidence="2 11">Belongs to the cation transport ATPase (P-type) (TC 3.A.3) family. Type IB subfamily.</text>
</comment>
<name>A0ABT4UBV9_9ACTN</name>
<evidence type="ECO:0000256" key="4">
    <source>
        <dbReference type="ARBA" id="ARBA00022723"/>
    </source>
</evidence>
<dbReference type="PROSITE" id="PS00154">
    <property type="entry name" value="ATPASE_E1_E2"/>
    <property type="match status" value="1"/>
</dbReference>
<evidence type="ECO:0000256" key="3">
    <source>
        <dbReference type="ARBA" id="ARBA00022692"/>
    </source>
</evidence>
<keyword evidence="10 11" id="KW-0472">Membrane</keyword>
<evidence type="ECO:0000256" key="10">
    <source>
        <dbReference type="ARBA" id="ARBA00023136"/>
    </source>
</evidence>
<gene>
    <name evidence="13" type="ORF">O4J56_25035</name>
</gene>
<dbReference type="SUPFAM" id="SSF81665">
    <property type="entry name" value="Calcium ATPase, transmembrane domain M"/>
    <property type="match status" value="1"/>
</dbReference>
<dbReference type="InterPro" id="IPR036412">
    <property type="entry name" value="HAD-like_sf"/>
</dbReference>
<evidence type="ECO:0000313" key="13">
    <source>
        <dbReference type="EMBL" id="MDA2813934.1"/>
    </source>
</evidence>
<dbReference type="PRINTS" id="PR00119">
    <property type="entry name" value="CATATPASE"/>
</dbReference>
<dbReference type="PRINTS" id="PR00941">
    <property type="entry name" value="CDATPASE"/>
</dbReference>
<evidence type="ECO:0000256" key="11">
    <source>
        <dbReference type="RuleBase" id="RU362081"/>
    </source>
</evidence>
<keyword evidence="14" id="KW-1185">Reference proteome</keyword>
<keyword evidence="6 11" id="KW-0067">ATP-binding</keyword>
<dbReference type="RefSeq" id="WP_270689145.1">
    <property type="nucleotide sequence ID" value="NZ_JAQFWQ010000096.1"/>
</dbReference>
<dbReference type="Gene3D" id="3.40.50.1000">
    <property type="entry name" value="HAD superfamily/HAD-like"/>
    <property type="match status" value="1"/>
</dbReference>
<dbReference type="Pfam" id="PF00702">
    <property type="entry name" value="Hydrolase"/>
    <property type="match status" value="1"/>
</dbReference>
<evidence type="ECO:0000256" key="2">
    <source>
        <dbReference type="ARBA" id="ARBA00006024"/>
    </source>
</evidence>
<dbReference type="NCBIfam" id="TIGR01494">
    <property type="entry name" value="ATPase_P-type"/>
    <property type="match status" value="2"/>
</dbReference>
<proteinExistence type="inferred from homology"/>
<dbReference type="PANTHER" id="PTHR43079">
    <property type="entry name" value="PROBABLE CADMIUM/ZINC-TRANSPORTING ATPASE HMA1"/>
    <property type="match status" value="1"/>
</dbReference>
<evidence type="ECO:0000313" key="14">
    <source>
        <dbReference type="Proteomes" id="UP001527866"/>
    </source>
</evidence>
<feature type="transmembrane region" description="Helical" evidence="11">
    <location>
        <begin position="261"/>
        <end position="279"/>
    </location>
</feature>
<feature type="transmembrane region" description="Helical" evidence="11">
    <location>
        <begin position="57"/>
        <end position="75"/>
    </location>
</feature>
<dbReference type="Gene3D" id="2.70.150.10">
    <property type="entry name" value="Calcium-transporting ATPase, cytoplasmic transduction domain A"/>
    <property type="match status" value="1"/>
</dbReference>
<evidence type="ECO:0000259" key="12">
    <source>
        <dbReference type="Pfam" id="PF00122"/>
    </source>
</evidence>
<dbReference type="InterPro" id="IPR023299">
    <property type="entry name" value="ATPase_P-typ_cyto_dom_N"/>
</dbReference>
<dbReference type="PANTHER" id="PTHR43079:SF1">
    <property type="entry name" value="CADMIUM_ZINC-TRANSPORTING ATPASE HMA1, CHLOROPLASTIC-RELATED"/>
    <property type="match status" value="1"/>
</dbReference>
<reference evidence="13 14" key="1">
    <citation type="submission" date="2023-01" db="EMBL/GenBank/DDBJ databases">
        <title>Draft genome sequence of Nocardiopsis sp. RSe5-2 isolated from halophytes.</title>
        <authorList>
            <person name="Duangmal K."/>
            <person name="Chantavorakit T."/>
        </authorList>
    </citation>
    <scope>NUCLEOTIDE SEQUENCE [LARGE SCALE GENOMIC DNA]</scope>
    <source>
        <strain evidence="13 14">RSe5-2</strain>
    </source>
</reference>
<dbReference type="InterPro" id="IPR051949">
    <property type="entry name" value="Cation_Transport_ATPase"/>
</dbReference>
<organism evidence="13 14">
    <name type="scientific">Nocardiopsis endophytica</name>
    <dbReference type="NCBI Taxonomy" id="3018445"/>
    <lineage>
        <taxon>Bacteria</taxon>
        <taxon>Bacillati</taxon>
        <taxon>Actinomycetota</taxon>
        <taxon>Actinomycetes</taxon>
        <taxon>Streptosporangiales</taxon>
        <taxon>Nocardiopsidaceae</taxon>
        <taxon>Nocardiopsis</taxon>
    </lineage>
</organism>
<protein>
    <submittedName>
        <fullName evidence="13">Heavy metal translocating P-type ATPase</fullName>
    </submittedName>
</protein>
<feature type="transmembrane region" description="Helical" evidence="11">
    <location>
        <begin position="606"/>
        <end position="624"/>
    </location>
</feature>
<keyword evidence="9 11" id="KW-1133">Transmembrane helix</keyword>
<dbReference type="InterPro" id="IPR001757">
    <property type="entry name" value="P_typ_ATPase"/>
</dbReference>
<evidence type="ECO:0000256" key="7">
    <source>
        <dbReference type="ARBA" id="ARBA00022842"/>
    </source>
</evidence>
<dbReference type="SFLD" id="SFLDF00027">
    <property type="entry name" value="p-type_atpase"/>
    <property type="match status" value="1"/>
</dbReference>
<keyword evidence="7" id="KW-0460">Magnesium</keyword>
<comment type="subcellular location">
    <subcellularLocation>
        <location evidence="1">Cell membrane</location>
        <topology evidence="1">Multi-pass membrane protein</topology>
    </subcellularLocation>
</comment>
<sequence length="665" mass="67921">MPSTSAPTAPEPAAQLAAAPRRHRTRLLELPEVRWAAAALAVFLTALPLDLLGGPPLLTGLLYAAVYALGGWEPALAGLKALKERTLDVDLLMVVAALGAAAVGQAGDGALLIVIFAVSGALEAVATARTEDSVRGLLDLAPATATRLGDDGREEVVAAEDLAVGDTVLVRPGEAVGADGRVIDGRSEVDQATITGEPLPADKAPGDEVYAGTLNGSGALTVRVEREAGDAVVARIAAMVEEASRTTSPTHRFIERIEQRYSIGMVAATIAVFAVPLAFGSELDAALLRAMTFMIVASPCAVVLSTMPPLLASIANAGRHGVLVKSAEALERLAAADAVALDKTGTLTEGAPRVADVLPLGGEDRASLLALAAAAERPSEHPIARAVVAAAREEGLEPAEARDFSSVPGEGVRAVVGGDRVAVGSPARLLGRADGGPGTVTADDAHERAREEAERLEAQGRTAVVVLRGDRPAGVLGLADRMRDGAAAAVAALAARTGRPPVLLTGDAPAAARRTAEEAGITEVEAGLLPEDKVARVRAMEDAGARVMMIGDGVNDAPALAAAHTAVAMGRSGSDLSRRTADAVVVRDELEAVATAASLARRARRLVVQNLVIAGVFITALVAWDLFGHLPMPLAVAGHEGSTVIVALNGLRLLGEGAWRKAATM</sequence>
<dbReference type="NCBIfam" id="TIGR01512">
    <property type="entry name" value="ATPase-IB2_Cd"/>
    <property type="match status" value="1"/>
</dbReference>
<keyword evidence="3 11" id="KW-0812">Transmembrane</keyword>
<keyword evidence="11" id="KW-1003">Cell membrane</keyword>
<dbReference type="InterPro" id="IPR023298">
    <property type="entry name" value="ATPase_P-typ_TM_dom_sf"/>
</dbReference>
<dbReference type="NCBIfam" id="TIGR01525">
    <property type="entry name" value="ATPase-IB_hvy"/>
    <property type="match status" value="1"/>
</dbReference>
<dbReference type="Proteomes" id="UP001527866">
    <property type="component" value="Unassembled WGS sequence"/>
</dbReference>